<evidence type="ECO:0000259" key="3">
    <source>
        <dbReference type="PROSITE" id="PS01031"/>
    </source>
</evidence>
<organism evidence="4 5">
    <name type="scientific">Natronospirillum operosum</name>
    <dbReference type="NCBI Taxonomy" id="2759953"/>
    <lineage>
        <taxon>Bacteria</taxon>
        <taxon>Pseudomonadati</taxon>
        <taxon>Pseudomonadota</taxon>
        <taxon>Gammaproteobacteria</taxon>
        <taxon>Oceanospirillales</taxon>
        <taxon>Natronospirillaceae</taxon>
        <taxon>Natronospirillum</taxon>
    </lineage>
</organism>
<evidence type="ECO:0000256" key="1">
    <source>
        <dbReference type="PROSITE-ProRule" id="PRU00285"/>
    </source>
</evidence>
<dbReference type="InterPro" id="IPR008978">
    <property type="entry name" value="HSP20-like_chaperone"/>
</dbReference>
<protein>
    <submittedName>
        <fullName evidence="4">Hsp20/alpha crystallin family protein</fullName>
    </submittedName>
</protein>
<comment type="caution">
    <text evidence="4">The sequence shown here is derived from an EMBL/GenBank/DDBJ whole genome shotgun (WGS) entry which is preliminary data.</text>
</comment>
<gene>
    <name evidence="4" type="ORF">E4656_03415</name>
</gene>
<dbReference type="SUPFAM" id="SSF49764">
    <property type="entry name" value="HSP20-like chaperones"/>
    <property type="match status" value="1"/>
</dbReference>
<keyword evidence="5" id="KW-1185">Reference proteome</keyword>
<sequence length="185" mass="21663">MSTSKLAPWNWFRHEDEGRDLEIQRVADAPTYSHPLTRMHREMDRLFDETFRAVGFPGLFENESLGRSGDLMLRPSVDIIEQDDGYRITVEVPGIRDDDLQISLEQDRMIISGEKRHEYEDHQEGRLHRVERSYGRFQRVLSLPQDALGDQARARFNQGVLTITVPRDSSRQESRRTIEIEQDSH</sequence>
<reference evidence="4 5" key="1">
    <citation type="submission" date="2019-04" db="EMBL/GenBank/DDBJ databases">
        <title>Natronospirillum operosus gen. nov., sp. nov., a haloalkaliphilic satellite isolated from decaying biomass of laboratory culture of cyanobacterium Geitlerinema sp. and proposal of Natronospirillaceae fam. nov. and Saccharospirillaceae fam. nov.</title>
        <authorList>
            <person name="Kevbrin V."/>
            <person name="Boltyanskaya Y."/>
            <person name="Koziaeva V."/>
            <person name="Grouzdev D.S."/>
            <person name="Park M."/>
            <person name="Cho J."/>
        </authorList>
    </citation>
    <scope>NUCLEOTIDE SEQUENCE [LARGE SCALE GENOMIC DNA]</scope>
    <source>
        <strain evidence="4 5">G-116</strain>
    </source>
</reference>
<dbReference type="InterPro" id="IPR031107">
    <property type="entry name" value="Small_HSP"/>
</dbReference>
<evidence type="ECO:0000256" key="2">
    <source>
        <dbReference type="RuleBase" id="RU003616"/>
    </source>
</evidence>
<feature type="domain" description="SHSP" evidence="3">
    <location>
        <begin position="68"/>
        <end position="183"/>
    </location>
</feature>
<dbReference type="EMBL" id="SRMF01000001">
    <property type="protein sequence ID" value="TGG96063.1"/>
    <property type="molecule type" value="Genomic_DNA"/>
</dbReference>
<dbReference type="Gene3D" id="2.60.40.790">
    <property type="match status" value="1"/>
</dbReference>
<evidence type="ECO:0000313" key="5">
    <source>
        <dbReference type="Proteomes" id="UP000297475"/>
    </source>
</evidence>
<comment type="similarity">
    <text evidence="1 2">Belongs to the small heat shock protein (HSP20) family.</text>
</comment>
<name>A0A4Z0WKA3_9GAMM</name>
<accession>A0A4Z0WKA3</accession>
<proteinExistence type="inferred from homology"/>
<dbReference type="OrthoDB" id="9811615at2"/>
<dbReference type="Proteomes" id="UP000297475">
    <property type="component" value="Unassembled WGS sequence"/>
</dbReference>
<dbReference type="Pfam" id="PF00011">
    <property type="entry name" value="HSP20"/>
    <property type="match status" value="1"/>
</dbReference>
<dbReference type="CDD" id="cd06464">
    <property type="entry name" value="ACD_sHsps-like"/>
    <property type="match status" value="1"/>
</dbReference>
<evidence type="ECO:0000313" key="4">
    <source>
        <dbReference type="EMBL" id="TGG96063.1"/>
    </source>
</evidence>
<dbReference type="PROSITE" id="PS01031">
    <property type="entry name" value="SHSP"/>
    <property type="match status" value="1"/>
</dbReference>
<dbReference type="AlphaFoldDB" id="A0A4Z0WKA3"/>
<dbReference type="PANTHER" id="PTHR11527">
    <property type="entry name" value="HEAT-SHOCK PROTEIN 20 FAMILY MEMBER"/>
    <property type="match status" value="1"/>
</dbReference>
<dbReference type="InterPro" id="IPR002068">
    <property type="entry name" value="A-crystallin/Hsp20_dom"/>
</dbReference>